<organism evidence="2 3">
    <name type="scientific">Baudoinia panamericana (strain UAMH 10762)</name>
    <name type="common">Angels' share fungus</name>
    <name type="synonym">Baudoinia compniacensis (strain UAMH 10762)</name>
    <dbReference type="NCBI Taxonomy" id="717646"/>
    <lineage>
        <taxon>Eukaryota</taxon>
        <taxon>Fungi</taxon>
        <taxon>Dikarya</taxon>
        <taxon>Ascomycota</taxon>
        <taxon>Pezizomycotina</taxon>
        <taxon>Dothideomycetes</taxon>
        <taxon>Dothideomycetidae</taxon>
        <taxon>Mycosphaerellales</taxon>
        <taxon>Teratosphaeriaceae</taxon>
        <taxon>Baudoinia</taxon>
    </lineage>
</organism>
<keyword evidence="3" id="KW-1185">Reference proteome</keyword>
<sequence length="163" mass="19064">MMLKQYMKIALAVRFLQAYQRNDEEEDPHLQVEHRFKDLFGLEIPPILDPSLIDPDVFQHVHLLHIHEEPRLHWRVWHCQHNSQSNHHREYHHHQRHKPPPRIRRKGRRGDVLEGPGDEAPEDNPPPCIRCKGRPGDVLEGPGGEAPEDLAKARAANTNMRTE</sequence>
<feature type="region of interest" description="Disordered" evidence="1">
    <location>
        <begin position="86"/>
        <end position="163"/>
    </location>
</feature>
<dbReference type="HOGENOM" id="CLU_1626730_0_0_1"/>
<dbReference type="EMBL" id="KB445554">
    <property type="protein sequence ID" value="EMC97067.1"/>
    <property type="molecule type" value="Genomic_DNA"/>
</dbReference>
<dbReference type="KEGG" id="bcom:BAUCODRAFT_437151"/>
<gene>
    <name evidence="2" type="ORF">BAUCODRAFT_437151</name>
</gene>
<protein>
    <submittedName>
        <fullName evidence="2">Uncharacterized protein</fullName>
    </submittedName>
</protein>
<evidence type="ECO:0000313" key="3">
    <source>
        <dbReference type="Proteomes" id="UP000011761"/>
    </source>
</evidence>
<evidence type="ECO:0000256" key="1">
    <source>
        <dbReference type="SAM" id="MobiDB-lite"/>
    </source>
</evidence>
<proteinExistence type="predicted"/>
<dbReference type="Proteomes" id="UP000011761">
    <property type="component" value="Unassembled WGS sequence"/>
</dbReference>
<name>M2LRJ6_BAUPA</name>
<dbReference type="RefSeq" id="XP_007675632.1">
    <property type="nucleotide sequence ID" value="XM_007677442.1"/>
</dbReference>
<dbReference type="GeneID" id="19114326"/>
<feature type="compositionally biased region" description="Basic residues" evidence="1">
    <location>
        <begin position="89"/>
        <end position="108"/>
    </location>
</feature>
<accession>M2LRJ6</accession>
<evidence type="ECO:0000313" key="2">
    <source>
        <dbReference type="EMBL" id="EMC97067.1"/>
    </source>
</evidence>
<reference evidence="2 3" key="1">
    <citation type="journal article" date="2012" name="PLoS Pathog.">
        <title>Diverse lifestyles and strategies of plant pathogenesis encoded in the genomes of eighteen Dothideomycetes fungi.</title>
        <authorList>
            <person name="Ohm R.A."/>
            <person name="Feau N."/>
            <person name="Henrissat B."/>
            <person name="Schoch C.L."/>
            <person name="Horwitz B.A."/>
            <person name="Barry K.W."/>
            <person name="Condon B.J."/>
            <person name="Copeland A.C."/>
            <person name="Dhillon B."/>
            <person name="Glaser F."/>
            <person name="Hesse C.N."/>
            <person name="Kosti I."/>
            <person name="LaButti K."/>
            <person name="Lindquist E.A."/>
            <person name="Lucas S."/>
            <person name="Salamov A.A."/>
            <person name="Bradshaw R.E."/>
            <person name="Ciuffetti L."/>
            <person name="Hamelin R.C."/>
            <person name="Kema G.H.J."/>
            <person name="Lawrence C."/>
            <person name="Scott J.A."/>
            <person name="Spatafora J.W."/>
            <person name="Turgeon B.G."/>
            <person name="de Wit P.J.G.M."/>
            <person name="Zhong S."/>
            <person name="Goodwin S.B."/>
            <person name="Grigoriev I.V."/>
        </authorList>
    </citation>
    <scope>NUCLEOTIDE SEQUENCE [LARGE SCALE GENOMIC DNA]</scope>
    <source>
        <strain evidence="2 3">UAMH 10762</strain>
    </source>
</reference>
<dbReference type="AlphaFoldDB" id="M2LRJ6"/>